<proteinExistence type="predicted"/>
<organism evidence="1 2">
    <name type="scientific">Alteromonas macleodii (strain English Channel 673)</name>
    <dbReference type="NCBI Taxonomy" id="1004788"/>
    <lineage>
        <taxon>Bacteria</taxon>
        <taxon>Pseudomonadati</taxon>
        <taxon>Pseudomonadota</taxon>
        <taxon>Gammaproteobacteria</taxon>
        <taxon>Alteromonadales</taxon>
        <taxon>Alteromonadaceae</taxon>
        <taxon>Alteromonas/Salinimonas group</taxon>
        <taxon>Alteromonas</taxon>
    </lineage>
</organism>
<dbReference type="EMBL" id="CP003844">
    <property type="protein sequence ID" value="AFT76059.1"/>
    <property type="molecule type" value="Genomic_DNA"/>
</dbReference>
<gene>
    <name evidence="1" type="ordered locus">AMEC673_16885</name>
</gene>
<dbReference type="Pfam" id="PF15892">
    <property type="entry name" value="BNR_4"/>
    <property type="match status" value="1"/>
</dbReference>
<protein>
    <recommendedName>
        <fullName evidence="3">BNR repeat-containing family member</fullName>
    </recommendedName>
</protein>
<dbReference type="RefSeq" id="WP_014977521.1">
    <property type="nucleotide sequence ID" value="NC_018678.1"/>
</dbReference>
<dbReference type="KEGG" id="amg:AMEC673_16885"/>
<reference evidence="2" key="1">
    <citation type="journal article" date="2012" name="Sci. Rep.">
        <title>Genomes of surface isolates of Alteromonas macleodii: the life of a widespread marine opportunistic copiotroph.</title>
        <authorList>
            <person name="Lopez-Perez M."/>
            <person name="Gonzaga A."/>
            <person name="Martin-Cuadrado A.B."/>
            <person name="Onyshchenko O."/>
            <person name="Ghavidel A."/>
            <person name="Ghai R."/>
            <person name="Rodriguez-Valera F."/>
        </authorList>
    </citation>
    <scope>NUCLEOTIDE SEQUENCE [LARGE SCALE GENOMIC DNA]</scope>
    <source>
        <strain evidence="2">English Channel 673</strain>
    </source>
</reference>
<dbReference type="Proteomes" id="UP000006296">
    <property type="component" value="Chromosome"/>
</dbReference>
<evidence type="ECO:0008006" key="3">
    <source>
        <dbReference type="Google" id="ProtNLM"/>
    </source>
</evidence>
<evidence type="ECO:0000313" key="1">
    <source>
        <dbReference type="EMBL" id="AFT76059.1"/>
    </source>
</evidence>
<dbReference type="AlphaFoldDB" id="A0AB33A2X1"/>
<name>A0AB33A2X1_ALTME</name>
<sequence>MDKLLGNEIFFLESYCLHLFLQADWEGLSKFKAQDMQASENRAELAVMIAIANAQLSNELECKSMITLAKKWGLSNATLAKYFSESVHLALKEINSVRISETKKVKDYVQRYLSPLVSGFSRYEYFSQVISKQNTKPLLQNRSTFRVNVISRHALGNAWAGNTINTVIFRHNGILTIKDYQFTAFYIDETTLRIVSNNLKSNNTHSYDLIGNYNLVDAHNSISLGVDRAGFIHICYDHHGSALNYRRSLKAYDITNWSDEIPMTGLNEDQLTYPTFIQPKAGNPLLLMYRDGTWKSGSCHLKRYCEEKEIWMDYAVPLLSGSSHSPWTSNAYWNHPFVDRDGTIFLSFCWRTDYLDSRQIVNNVNICFMKSFDSGLSWFSSNNRPLRLPITQVNADTIYAVSPESNLINQNSMAIDSQGNPHIVFYENDENSIPQYKHLWFDGDAWHCSVVSSRTAPFSLRGGGTLKIPMSRPEIVLDKQDNVFLIYRDDTTDNRLSVQLLKAPAYQFHEYERIKIIDDNLENSEPVIDRERWDASQVLSILLQRNKQPNGDMEYEKFNMPISVIDVSFEILNNNF</sequence>
<accession>A0AB33A2X1</accession>
<evidence type="ECO:0000313" key="2">
    <source>
        <dbReference type="Proteomes" id="UP000006296"/>
    </source>
</evidence>